<organism evidence="1 2">
    <name type="scientific">Aquirufa nivalisilvae</name>
    <dbReference type="NCBI Taxonomy" id="2516557"/>
    <lineage>
        <taxon>Bacteria</taxon>
        <taxon>Pseudomonadati</taxon>
        <taxon>Bacteroidota</taxon>
        <taxon>Cytophagia</taxon>
        <taxon>Cytophagales</taxon>
        <taxon>Flectobacillaceae</taxon>
        <taxon>Aquirufa</taxon>
    </lineage>
</organism>
<dbReference type="AlphaFoldDB" id="A0A2S2DS73"/>
<keyword evidence="2" id="KW-1185">Reference proteome</keyword>
<proteinExistence type="predicted"/>
<gene>
    <name evidence="1" type="ORF">HME7025_00269</name>
</gene>
<dbReference type="PROSITE" id="PS51257">
    <property type="entry name" value="PROKAR_LIPOPROTEIN"/>
    <property type="match status" value="1"/>
</dbReference>
<name>A0A2S2DS73_9BACT</name>
<protein>
    <recommendedName>
        <fullName evidence="3">Cytochrome c domain-containing protein</fullName>
    </recommendedName>
</protein>
<dbReference type="Proteomes" id="UP000245468">
    <property type="component" value="Chromosome"/>
</dbReference>
<reference evidence="2" key="1">
    <citation type="submission" date="2018-05" db="EMBL/GenBank/DDBJ databases">
        <title>Pseudarcicella sp. HME7025 Genome sequencing and assembly.</title>
        <authorList>
            <person name="Kim H."/>
            <person name="Kang H."/>
            <person name="Joh K."/>
        </authorList>
    </citation>
    <scope>NUCLEOTIDE SEQUENCE [LARGE SCALE GENOMIC DNA]</scope>
    <source>
        <strain evidence="2">HME7025</strain>
    </source>
</reference>
<evidence type="ECO:0000313" key="2">
    <source>
        <dbReference type="Proteomes" id="UP000245468"/>
    </source>
</evidence>
<evidence type="ECO:0008006" key="3">
    <source>
        <dbReference type="Google" id="ProtNLM"/>
    </source>
</evidence>
<sequence>MSRGFLSTFLIIFLISISCTYDQNPLNTSKVDCNVQNLKSISYSRDVFPIIQSNCLSCHDAVNHFDGVVIENYQQISESCRLGEMMDVITTHYAGSLPRMPKGGQLKSCEVEVIRLWIQQGLINN</sequence>
<accession>A0A2S2DS73</accession>
<dbReference type="KEGG" id="psez:HME7025_00269"/>
<dbReference type="EMBL" id="CP029346">
    <property type="protein sequence ID" value="AWL08152.1"/>
    <property type="molecule type" value="Genomic_DNA"/>
</dbReference>
<evidence type="ECO:0000313" key="1">
    <source>
        <dbReference type="EMBL" id="AWL08152.1"/>
    </source>
</evidence>